<reference evidence="6 7" key="1">
    <citation type="journal article" date="2014" name="Genome Announc.">
        <title>Genome Sequence of Youngiibacter fragilis, the Type Strain of the Genus Youngiibacter.</title>
        <authorList>
            <person name="Wawrik C.B."/>
            <person name="Callaghan A.V."/>
            <person name="Stamps B.W."/>
            <person name="Wawrik B."/>
        </authorList>
    </citation>
    <scope>NUCLEOTIDE SEQUENCE [LARGE SCALE GENOMIC DNA]</scope>
    <source>
        <strain evidence="6 7">232.1</strain>
    </source>
</reference>
<dbReference type="Pfam" id="PF03466">
    <property type="entry name" value="LysR_substrate"/>
    <property type="match status" value="1"/>
</dbReference>
<sequence>MIESSRSFSHAAEELFISQSSLSKQIKALEDELGVQLFIRTSSKVELTSAGNHFLEFAKKSRSDYLELIDKLSMMDTQKVCSVKVGTLPLLAPYRLLGKIARFQETNDNIHLDLLEREQQEIIYLIDNYMLDLAIARTDYLDTDKYDVMPLIDDDLAVACSLSSPLAKLGKVKLSQLKDEKFILLDQKSTIHRLCIDACRKSGFSPNVKFTISRHEPLLAMVELGLGITLFPRRLLMDEPGLRLAIVELEVPVVSGVAIIRRKDKKMSLGAERFFNTFPTA</sequence>
<dbReference type="Gene3D" id="3.40.190.290">
    <property type="match status" value="1"/>
</dbReference>
<comment type="caution">
    <text evidence="6">The sequence shown here is derived from an EMBL/GenBank/DDBJ whole genome shotgun (WGS) entry which is preliminary data.</text>
</comment>
<dbReference type="GO" id="GO:0005829">
    <property type="term" value="C:cytosol"/>
    <property type="evidence" value="ECO:0007669"/>
    <property type="project" value="TreeGrafter"/>
</dbReference>
<evidence type="ECO:0000259" key="5">
    <source>
        <dbReference type="PROSITE" id="PS50931"/>
    </source>
</evidence>
<keyword evidence="3" id="KW-0238">DNA-binding</keyword>
<dbReference type="Proteomes" id="UP000017747">
    <property type="component" value="Unassembled WGS sequence"/>
</dbReference>
<dbReference type="GO" id="GO:0003700">
    <property type="term" value="F:DNA-binding transcription factor activity"/>
    <property type="evidence" value="ECO:0007669"/>
    <property type="project" value="InterPro"/>
</dbReference>
<dbReference type="Gene3D" id="1.10.10.10">
    <property type="entry name" value="Winged helix-like DNA-binding domain superfamily/Winged helix DNA-binding domain"/>
    <property type="match status" value="1"/>
</dbReference>
<dbReference type="CDD" id="cd05466">
    <property type="entry name" value="PBP2_LTTR_substrate"/>
    <property type="match status" value="1"/>
</dbReference>
<organism evidence="6 7">
    <name type="scientific">Youngiibacter fragilis 232.1</name>
    <dbReference type="NCBI Taxonomy" id="994573"/>
    <lineage>
        <taxon>Bacteria</taxon>
        <taxon>Bacillati</taxon>
        <taxon>Bacillota</taxon>
        <taxon>Clostridia</taxon>
        <taxon>Eubacteriales</taxon>
        <taxon>Clostridiaceae</taxon>
        <taxon>Youngiibacter</taxon>
    </lineage>
</organism>
<dbReference type="eggNOG" id="COG0583">
    <property type="taxonomic scope" value="Bacteria"/>
</dbReference>
<dbReference type="InterPro" id="IPR050950">
    <property type="entry name" value="HTH-type_LysR_regulators"/>
</dbReference>
<evidence type="ECO:0000313" key="7">
    <source>
        <dbReference type="Proteomes" id="UP000017747"/>
    </source>
</evidence>
<dbReference type="PANTHER" id="PTHR30419:SF8">
    <property type="entry name" value="NITROGEN ASSIMILATION TRANSCRIPTIONAL ACTIVATOR-RELATED"/>
    <property type="match status" value="1"/>
</dbReference>
<accession>V7I0V7</accession>
<feature type="domain" description="HTH lysR-type" evidence="5">
    <location>
        <begin position="1"/>
        <end position="48"/>
    </location>
</feature>
<keyword evidence="4" id="KW-0804">Transcription</keyword>
<dbReference type="AlphaFoldDB" id="V7I0V7"/>
<keyword evidence="2" id="KW-0805">Transcription regulation</keyword>
<dbReference type="InterPro" id="IPR036390">
    <property type="entry name" value="WH_DNA-bd_sf"/>
</dbReference>
<comment type="similarity">
    <text evidence="1">Belongs to the LysR transcriptional regulatory family.</text>
</comment>
<dbReference type="InterPro" id="IPR000847">
    <property type="entry name" value="LysR_HTH_N"/>
</dbReference>
<proteinExistence type="inferred from homology"/>
<dbReference type="InterPro" id="IPR036388">
    <property type="entry name" value="WH-like_DNA-bd_sf"/>
</dbReference>
<dbReference type="GO" id="GO:0003677">
    <property type="term" value="F:DNA binding"/>
    <property type="evidence" value="ECO:0007669"/>
    <property type="project" value="UniProtKB-KW"/>
</dbReference>
<dbReference type="PRINTS" id="PR00039">
    <property type="entry name" value="HTHLYSR"/>
</dbReference>
<evidence type="ECO:0000256" key="2">
    <source>
        <dbReference type="ARBA" id="ARBA00023015"/>
    </source>
</evidence>
<dbReference type="SUPFAM" id="SSF53850">
    <property type="entry name" value="Periplasmic binding protein-like II"/>
    <property type="match status" value="1"/>
</dbReference>
<dbReference type="FunFam" id="1.10.10.10:FF:000001">
    <property type="entry name" value="LysR family transcriptional regulator"/>
    <property type="match status" value="1"/>
</dbReference>
<gene>
    <name evidence="6" type="ORF">T472_0215240</name>
</gene>
<dbReference type="PROSITE" id="PS50931">
    <property type="entry name" value="HTH_LYSR"/>
    <property type="match status" value="1"/>
</dbReference>
<dbReference type="STRING" id="994573.T472_0215240"/>
<evidence type="ECO:0000313" key="6">
    <source>
        <dbReference type="EMBL" id="ETA79875.1"/>
    </source>
</evidence>
<dbReference type="EMBL" id="AXUN02000198">
    <property type="protein sequence ID" value="ETA79875.1"/>
    <property type="molecule type" value="Genomic_DNA"/>
</dbReference>
<protein>
    <recommendedName>
        <fullName evidence="5">HTH lysR-type domain-containing protein</fullName>
    </recommendedName>
</protein>
<evidence type="ECO:0000256" key="4">
    <source>
        <dbReference type="ARBA" id="ARBA00023163"/>
    </source>
</evidence>
<keyword evidence="7" id="KW-1185">Reference proteome</keyword>
<evidence type="ECO:0000256" key="3">
    <source>
        <dbReference type="ARBA" id="ARBA00023125"/>
    </source>
</evidence>
<dbReference type="PANTHER" id="PTHR30419">
    <property type="entry name" value="HTH-TYPE TRANSCRIPTIONAL REGULATOR YBHD"/>
    <property type="match status" value="1"/>
</dbReference>
<dbReference type="Pfam" id="PF00126">
    <property type="entry name" value="HTH_1"/>
    <property type="match status" value="1"/>
</dbReference>
<dbReference type="SUPFAM" id="SSF46785">
    <property type="entry name" value="Winged helix' DNA-binding domain"/>
    <property type="match status" value="1"/>
</dbReference>
<name>V7I0V7_9CLOT</name>
<dbReference type="InterPro" id="IPR005119">
    <property type="entry name" value="LysR_subst-bd"/>
</dbReference>
<evidence type="ECO:0000256" key="1">
    <source>
        <dbReference type="ARBA" id="ARBA00009437"/>
    </source>
</evidence>